<evidence type="ECO:0000256" key="1">
    <source>
        <dbReference type="SAM" id="MobiDB-lite"/>
    </source>
</evidence>
<proteinExistence type="predicted"/>
<evidence type="ECO:0000313" key="2">
    <source>
        <dbReference type="EMBL" id="MPD01420.1"/>
    </source>
</evidence>
<gene>
    <name evidence="2" type="ORF">E2C01_096947</name>
</gene>
<reference evidence="2 3" key="1">
    <citation type="submission" date="2019-05" db="EMBL/GenBank/DDBJ databases">
        <title>Another draft genome of Portunus trituberculatus and its Hox gene families provides insights of decapod evolution.</title>
        <authorList>
            <person name="Jeong J.-H."/>
            <person name="Song I."/>
            <person name="Kim S."/>
            <person name="Choi T."/>
            <person name="Kim D."/>
            <person name="Ryu S."/>
            <person name="Kim W."/>
        </authorList>
    </citation>
    <scope>NUCLEOTIDE SEQUENCE [LARGE SCALE GENOMIC DNA]</scope>
    <source>
        <tissue evidence="2">Muscle</tissue>
    </source>
</reference>
<organism evidence="2 3">
    <name type="scientific">Portunus trituberculatus</name>
    <name type="common">Swimming crab</name>
    <name type="synonym">Neptunus trituberculatus</name>
    <dbReference type="NCBI Taxonomy" id="210409"/>
    <lineage>
        <taxon>Eukaryota</taxon>
        <taxon>Metazoa</taxon>
        <taxon>Ecdysozoa</taxon>
        <taxon>Arthropoda</taxon>
        <taxon>Crustacea</taxon>
        <taxon>Multicrustacea</taxon>
        <taxon>Malacostraca</taxon>
        <taxon>Eumalacostraca</taxon>
        <taxon>Eucarida</taxon>
        <taxon>Decapoda</taxon>
        <taxon>Pleocyemata</taxon>
        <taxon>Brachyura</taxon>
        <taxon>Eubrachyura</taxon>
        <taxon>Portunoidea</taxon>
        <taxon>Portunidae</taxon>
        <taxon>Portuninae</taxon>
        <taxon>Portunus</taxon>
    </lineage>
</organism>
<dbReference type="AlphaFoldDB" id="A0A5B7K331"/>
<keyword evidence="3" id="KW-1185">Reference proteome</keyword>
<dbReference type="EMBL" id="VSRR010127067">
    <property type="protein sequence ID" value="MPD01420.1"/>
    <property type="molecule type" value="Genomic_DNA"/>
</dbReference>
<protein>
    <submittedName>
        <fullName evidence="2">Uncharacterized protein</fullName>
    </submittedName>
</protein>
<evidence type="ECO:0000313" key="3">
    <source>
        <dbReference type="Proteomes" id="UP000324222"/>
    </source>
</evidence>
<sequence length="67" mass="7214">MQRYFPVTSVGGTCFLFPQHIPRDHNKSMCVSVLRRAGVSVMRLEGSGSSAGRRRGGYSGGPSEAAR</sequence>
<feature type="region of interest" description="Disordered" evidence="1">
    <location>
        <begin position="44"/>
        <end position="67"/>
    </location>
</feature>
<name>A0A5B7K331_PORTR</name>
<dbReference type="Proteomes" id="UP000324222">
    <property type="component" value="Unassembled WGS sequence"/>
</dbReference>
<comment type="caution">
    <text evidence="2">The sequence shown here is derived from an EMBL/GenBank/DDBJ whole genome shotgun (WGS) entry which is preliminary data.</text>
</comment>
<accession>A0A5B7K331</accession>